<keyword evidence="1" id="KW-0812">Transmembrane</keyword>
<evidence type="ECO:0000256" key="1">
    <source>
        <dbReference type="SAM" id="Phobius"/>
    </source>
</evidence>
<evidence type="ECO:0000313" key="2">
    <source>
        <dbReference type="EMBL" id="PIR13653.1"/>
    </source>
</evidence>
<evidence type="ECO:0000313" key="3">
    <source>
        <dbReference type="Proteomes" id="UP000230869"/>
    </source>
</evidence>
<reference evidence="2 3" key="1">
    <citation type="submission" date="2017-09" db="EMBL/GenBank/DDBJ databases">
        <title>Depth-based differentiation of microbial function through sediment-hosted aquifers and enrichment of novel symbionts in the deep terrestrial subsurface.</title>
        <authorList>
            <person name="Probst A.J."/>
            <person name="Ladd B."/>
            <person name="Jarett J.K."/>
            <person name="Geller-Mcgrath D.E."/>
            <person name="Sieber C.M."/>
            <person name="Emerson J.B."/>
            <person name="Anantharaman K."/>
            <person name="Thomas B.C."/>
            <person name="Malmstrom R."/>
            <person name="Stieglmeier M."/>
            <person name="Klingl A."/>
            <person name="Woyke T."/>
            <person name="Ryan C.M."/>
            <person name="Banfield J.F."/>
        </authorList>
    </citation>
    <scope>NUCLEOTIDE SEQUENCE [LARGE SCALE GENOMIC DNA]</scope>
    <source>
        <strain evidence="2">CG11_big_fil_rev_8_21_14_0_20_39_10</strain>
    </source>
</reference>
<feature type="transmembrane region" description="Helical" evidence="1">
    <location>
        <begin position="49"/>
        <end position="70"/>
    </location>
</feature>
<dbReference type="Proteomes" id="UP000230869">
    <property type="component" value="Unassembled WGS sequence"/>
</dbReference>
<name>A0A2M6K9Q4_9BACT</name>
<organism evidence="2 3">
    <name type="scientific">Candidatus Falkowbacteria bacterium CG11_big_fil_rev_8_21_14_0_20_39_10</name>
    <dbReference type="NCBI Taxonomy" id="1974570"/>
    <lineage>
        <taxon>Bacteria</taxon>
        <taxon>Candidatus Falkowiibacteriota</taxon>
    </lineage>
</organism>
<keyword evidence="1" id="KW-1133">Transmembrane helix</keyword>
<gene>
    <name evidence="2" type="ORF">COV49_01430</name>
</gene>
<proteinExistence type="predicted"/>
<sequence>MQEKKISMEDAFQVWWFIFWRTLLTVIGINLVLVTIIKFTPLKSVFNYLPITIPIIISVLIQIFYFKYAINRNYKNFRLSASLLNNK</sequence>
<feature type="transmembrane region" description="Helical" evidence="1">
    <location>
        <begin position="12"/>
        <end position="37"/>
    </location>
</feature>
<accession>A0A2M6K9Q4</accession>
<keyword evidence="1" id="KW-0472">Membrane</keyword>
<dbReference type="EMBL" id="PCWW01000025">
    <property type="protein sequence ID" value="PIR13653.1"/>
    <property type="molecule type" value="Genomic_DNA"/>
</dbReference>
<comment type="caution">
    <text evidence="2">The sequence shown here is derived from an EMBL/GenBank/DDBJ whole genome shotgun (WGS) entry which is preliminary data.</text>
</comment>
<protein>
    <submittedName>
        <fullName evidence="2">Uncharacterized protein</fullName>
    </submittedName>
</protein>
<dbReference type="AlphaFoldDB" id="A0A2M6K9Q4"/>